<dbReference type="SUPFAM" id="SSF48403">
    <property type="entry name" value="Ankyrin repeat"/>
    <property type="match status" value="1"/>
</dbReference>
<dbReference type="OrthoDB" id="10257076at2759"/>
<gene>
    <name evidence="4" type="ORF">BOX15_Mlig002079g1</name>
</gene>
<protein>
    <submittedName>
        <fullName evidence="4">Uncharacterized protein</fullName>
    </submittedName>
</protein>
<dbReference type="GO" id="GO:0070531">
    <property type="term" value="C:BRCA1-A complex"/>
    <property type="evidence" value="ECO:0007669"/>
    <property type="project" value="TreeGrafter"/>
</dbReference>
<reference evidence="4 5" key="1">
    <citation type="submission" date="2017-06" db="EMBL/GenBank/DDBJ databases">
        <title>A platform for efficient transgenesis in Macrostomum lignano, a flatworm model organism for stem cell research.</title>
        <authorList>
            <person name="Berezikov E."/>
        </authorList>
    </citation>
    <scope>NUCLEOTIDE SEQUENCE [LARGE SCALE GENOMIC DNA]</scope>
    <source>
        <strain evidence="4">DV1</strain>
        <tissue evidence="4">Whole organism</tissue>
    </source>
</reference>
<feature type="repeat" description="ANK" evidence="3">
    <location>
        <begin position="94"/>
        <end position="126"/>
    </location>
</feature>
<evidence type="ECO:0000256" key="1">
    <source>
        <dbReference type="ARBA" id="ARBA00022737"/>
    </source>
</evidence>
<accession>A0A267GPX7</accession>
<dbReference type="PROSITE" id="PS50088">
    <property type="entry name" value="ANK_REPEAT"/>
    <property type="match status" value="4"/>
</dbReference>
<dbReference type="SMART" id="SM00248">
    <property type="entry name" value="ANK"/>
    <property type="match status" value="5"/>
</dbReference>
<dbReference type="Gene3D" id="1.25.40.20">
    <property type="entry name" value="Ankyrin repeat-containing domain"/>
    <property type="match status" value="2"/>
</dbReference>
<feature type="repeat" description="ANK" evidence="3">
    <location>
        <begin position="161"/>
        <end position="193"/>
    </location>
</feature>
<dbReference type="GO" id="GO:0031436">
    <property type="term" value="C:BRCA1-BARD1 complex"/>
    <property type="evidence" value="ECO:0007669"/>
    <property type="project" value="TreeGrafter"/>
</dbReference>
<evidence type="ECO:0000313" key="4">
    <source>
        <dbReference type="EMBL" id="PAA87474.1"/>
    </source>
</evidence>
<dbReference type="Pfam" id="PF12796">
    <property type="entry name" value="Ank_2"/>
    <property type="match status" value="2"/>
</dbReference>
<name>A0A267GPX7_9PLAT</name>
<evidence type="ECO:0000313" key="5">
    <source>
        <dbReference type="Proteomes" id="UP000215902"/>
    </source>
</evidence>
<dbReference type="InterPro" id="IPR002110">
    <property type="entry name" value="Ankyrin_rpt"/>
</dbReference>
<dbReference type="AlphaFoldDB" id="A0A267GPX7"/>
<evidence type="ECO:0000256" key="3">
    <source>
        <dbReference type="PROSITE-ProRule" id="PRU00023"/>
    </source>
</evidence>
<dbReference type="Proteomes" id="UP000215902">
    <property type="component" value="Unassembled WGS sequence"/>
</dbReference>
<evidence type="ECO:0000256" key="2">
    <source>
        <dbReference type="ARBA" id="ARBA00023043"/>
    </source>
</evidence>
<keyword evidence="1" id="KW-0677">Repeat</keyword>
<dbReference type="PROSITE" id="PS50297">
    <property type="entry name" value="ANK_REP_REGION"/>
    <property type="match status" value="4"/>
</dbReference>
<feature type="repeat" description="ANK" evidence="3">
    <location>
        <begin position="127"/>
        <end position="159"/>
    </location>
</feature>
<feature type="repeat" description="ANK" evidence="3">
    <location>
        <begin position="194"/>
        <end position="226"/>
    </location>
</feature>
<keyword evidence="2 3" id="KW-0040">ANK repeat</keyword>
<sequence>YKLEIISWNREKMSVSQSLANLEQAVQLLHNGQLELCTKLVEQAKTAQPELLTSSRDSSGRGLLHWACVKGAERIVELALTTGSPETVDSTDDQDWTPLMLAASAGHLAVARRLLGAGANPDASNATGQRALHYAASKNRPEFARLLLDAGADAGPRDATSGVTPLHRSCAQGHTAVTSLLLSRGAPVNVSDSVGNTPLHFACEEGRLEDARLLIEAGANVSHINKEEKTAFDLAPSPADKRQLELFAQNVNQ</sequence>
<organism evidence="4 5">
    <name type="scientific">Macrostomum lignano</name>
    <dbReference type="NCBI Taxonomy" id="282301"/>
    <lineage>
        <taxon>Eukaryota</taxon>
        <taxon>Metazoa</taxon>
        <taxon>Spiralia</taxon>
        <taxon>Lophotrochozoa</taxon>
        <taxon>Platyhelminthes</taxon>
        <taxon>Rhabditophora</taxon>
        <taxon>Macrostomorpha</taxon>
        <taxon>Macrostomida</taxon>
        <taxon>Macrostomidae</taxon>
        <taxon>Macrostomum</taxon>
    </lineage>
</organism>
<proteinExistence type="predicted"/>
<dbReference type="GO" id="GO:0085020">
    <property type="term" value="P:protein K6-linked ubiquitination"/>
    <property type="evidence" value="ECO:0007669"/>
    <property type="project" value="TreeGrafter"/>
</dbReference>
<dbReference type="InterPro" id="IPR036770">
    <property type="entry name" value="Ankyrin_rpt-contain_sf"/>
</dbReference>
<dbReference type="PANTHER" id="PTHR24171:SF11">
    <property type="entry name" value="26S PROTEASOME NON-ATPASE REGULATORY SUBUNIT 10"/>
    <property type="match status" value="1"/>
</dbReference>
<comment type="caution">
    <text evidence="4">The sequence shown here is derived from an EMBL/GenBank/DDBJ whole genome shotgun (WGS) entry which is preliminary data.</text>
</comment>
<dbReference type="STRING" id="282301.A0A267GPX7"/>
<keyword evidence="5" id="KW-1185">Reference proteome</keyword>
<dbReference type="GO" id="GO:0004842">
    <property type="term" value="F:ubiquitin-protein transferase activity"/>
    <property type="evidence" value="ECO:0007669"/>
    <property type="project" value="TreeGrafter"/>
</dbReference>
<dbReference type="PANTHER" id="PTHR24171">
    <property type="entry name" value="ANKYRIN REPEAT DOMAIN-CONTAINING PROTEIN 39-RELATED"/>
    <property type="match status" value="1"/>
</dbReference>
<dbReference type="EMBL" id="NIVC01000230">
    <property type="protein sequence ID" value="PAA87474.1"/>
    <property type="molecule type" value="Genomic_DNA"/>
</dbReference>
<feature type="non-terminal residue" evidence="4">
    <location>
        <position position="1"/>
    </location>
</feature>